<evidence type="ECO:0000313" key="12">
    <source>
        <dbReference type="EMBL" id="GJT95653.1"/>
    </source>
</evidence>
<feature type="domain" description="Integrase catalytic" evidence="11">
    <location>
        <begin position="873"/>
        <end position="1040"/>
    </location>
</feature>
<reference evidence="12" key="2">
    <citation type="submission" date="2022-01" db="EMBL/GenBank/DDBJ databases">
        <authorList>
            <person name="Yamashiro T."/>
            <person name="Shiraishi A."/>
            <person name="Satake H."/>
            <person name="Nakayama K."/>
        </authorList>
    </citation>
    <scope>NUCLEOTIDE SEQUENCE</scope>
</reference>
<evidence type="ECO:0000256" key="2">
    <source>
        <dbReference type="ARBA" id="ARBA00022695"/>
    </source>
</evidence>
<dbReference type="PROSITE" id="PS50878">
    <property type="entry name" value="RT_POL"/>
    <property type="match status" value="1"/>
</dbReference>
<dbReference type="Proteomes" id="UP001151760">
    <property type="component" value="Unassembled WGS sequence"/>
</dbReference>
<keyword evidence="7 12" id="KW-0695">RNA-directed DNA polymerase</keyword>
<dbReference type="InterPro" id="IPR012337">
    <property type="entry name" value="RNaseH-like_sf"/>
</dbReference>
<accession>A0ABQ5I6D7</accession>
<feature type="region of interest" description="Disordered" evidence="9">
    <location>
        <begin position="1136"/>
        <end position="1158"/>
    </location>
</feature>
<keyword evidence="13" id="KW-1185">Reference proteome</keyword>
<dbReference type="SUPFAM" id="SSF56672">
    <property type="entry name" value="DNA/RNA polymerases"/>
    <property type="match status" value="1"/>
</dbReference>
<keyword evidence="4" id="KW-0064">Aspartyl protease</keyword>
<dbReference type="PANTHER" id="PTHR37984">
    <property type="entry name" value="PROTEIN CBG26694"/>
    <property type="match status" value="1"/>
</dbReference>
<evidence type="ECO:0000256" key="7">
    <source>
        <dbReference type="ARBA" id="ARBA00022918"/>
    </source>
</evidence>
<name>A0ABQ5I6D7_9ASTR</name>
<dbReference type="InterPro" id="IPR043502">
    <property type="entry name" value="DNA/RNA_pol_sf"/>
</dbReference>
<dbReference type="InterPro" id="IPR041373">
    <property type="entry name" value="RT_RNaseH"/>
</dbReference>
<keyword evidence="5" id="KW-0255">Endonuclease</keyword>
<keyword evidence="2" id="KW-0548">Nucleotidyltransferase</keyword>
<dbReference type="InterPro" id="IPR054722">
    <property type="entry name" value="PolX-like_BBD"/>
</dbReference>
<feature type="domain" description="Integrase catalytic" evidence="11">
    <location>
        <begin position="1926"/>
        <end position="2097"/>
    </location>
</feature>
<dbReference type="InterPro" id="IPR000477">
    <property type="entry name" value="RT_dom"/>
</dbReference>
<dbReference type="Pfam" id="PF17917">
    <property type="entry name" value="RT_RNaseH"/>
    <property type="match status" value="1"/>
</dbReference>
<dbReference type="InterPro" id="IPR001584">
    <property type="entry name" value="Integrase_cat-core"/>
</dbReference>
<keyword evidence="1" id="KW-0808">Transferase</keyword>
<dbReference type="PROSITE" id="PS50994">
    <property type="entry name" value="INTEGRASE"/>
    <property type="match status" value="2"/>
</dbReference>
<dbReference type="Pfam" id="PF13976">
    <property type="entry name" value="gag_pre-integrs"/>
    <property type="match status" value="1"/>
</dbReference>
<feature type="coiled-coil region" evidence="8">
    <location>
        <begin position="37"/>
        <end position="92"/>
    </location>
</feature>
<keyword evidence="6" id="KW-0378">Hydrolase</keyword>
<protein>
    <submittedName>
        <fullName evidence="12">Reverse transcriptase domain-containing protein</fullName>
    </submittedName>
</protein>
<organism evidence="12 13">
    <name type="scientific">Tanacetum coccineum</name>
    <dbReference type="NCBI Taxonomy" id="301880"/>
    <lineage>
        <taxon>Eukaryota</taxon>
        <taxon>Viridiplantae</taxon>
        <taxon>Streptophyta</taxon>
        <taxon>Embryophyta</taxon>
        <taxon>Tracheophyta</taxon>
        <taxon>Spermatophyta</taxon>
        <taxon>Magnoliopsida</taxon>
        <taxon>eudicotyledons</taxon>
        <taxon>Gunneridae</taxon>
        <taxon>Pentapetalae</taxon>
        <taxon>asterids</taxon>
        <taxon>campanulids</taxon>
        <taxon>Asterales</taxon>
        <taxon>Asteraceae</taxon>
        <taxon>Asteroideae</taxon>
        <taxon>Anthemideae</taxon>
        <taxon>Anthemidinae</taxon>
        <taxon>Tanacetum</taxon>
    </lineage>
</organism>
<evidence type="ECO:0000256" key="5">
    <source>
        <dbReference type="ARBA" id="ARBA00022759"/>
    </source>
</evidence>
<sequence length="2141" mass="246811">MMTALEMVNLRVSYQVDVRSRESSDFHSRHHDAQKDHAVVRAEIEVLRRERLAYEQESMETRQALARSEAYCRALEARVTVLETEVRRHEWQRQAADELAVLHIMRTQALEAGARVDTLEDTGPRPAQTEVANALTSEFFKMQTFCDFKGTEGVLSLTDGLRKRSQCLAIAITQHLFNRCHGQHEENETDKYCPRGEIKKIEMRIEILKMSQRDRQDWKSKFGCLPDMIHGSVKSIKAENYAKLSKQSKPTYSRIRGQNTGQAYTAGNGKENHTPGSKPLCSKCNYNMKGSSKVYVVWKCGATQTPSLREVEKQVWKEATLEDVPIVQDFPEVFPEDLPGLPPTRQVEFQIDLVPGAAPVARVPYRLAPSEMKELSEQLKELSDKGFIRPSSSPWGASVLFVKKKDGSFRMCIDYRELNKLAVKNRYPLPRIDDLFNQLQGSSVYSKIDLRSGYHQLRVREEDIPKTAFRTRYGHYEFQVMPFGLTNAPAVFMDLMNRVCKPYLDKFVIVFIDDILIYSKNKKEHEEHLKLILELLKKEELYAKFSKCEFWIPKVQFLGHVIDSEGIHVDPAKIESIKYWTSPKSPTEIRQFLGLAGYYQRFIEGFSKIAKPMTKLTQKKVKFVWGDKQEAAFQLLKQKLCSAPILALPEGSEDFIAYCDASKKGLGAVLMQREKVISYASRQLKIHEKNYTTHDLELGAVVFALKIWRHYLYGTKCTVFTDHKSLQHILDQKELNMRQRRWLELLSDYDCDIRYHPGKANVVADALSRKEREPPLRVRALVMTISLNLPKQILNAQTEARKPENIKNEDVGGMLVENAKYPEAIRTEKLEPRTDGTLCLNGRSWLPCYGDHARVPQIKVKAEHQRPSGLLVQPKIPEWKWDNITMDFVTKLPKTSQGYDTIWVIIDRLTKSAIFTPMRETDHLDKLARMYLKEVVTRHGIPVSIICDRDPRFTSNFWRSLQNALGTNLDMSIAYHPQTDGKSERTIQTLEDMMRDCAIELIKETTEKIIPIKRMQATRDRQKSYADLKRIPMEFQVGDKVMLKVSPWKGVLEILKELELSRVHQYISVSNTEKCHDDESTMYAVQLDGLHLDDKLHFVEEPLEIMGREVKRLKRSRIPLVKVRWNYKRGPEFTWEREDHSRRNTHTSSQDRTVHSEDTLEDAFKSQQKMTEKMNDPIAVANKQNCWTINYKKLNALYKDFVPQKELSVEQKYFPSSSIPSVKIPVSKNMPSESPLIKELDKIKGCFEKLTLLIQQNCKRASIFYTSPAEIQINDFCQDQVKPILNELKVYLEFFRNLFQRDIKEMKDVFESTESELDELEKQNDLLKDQLLEASLKHGVELCVLINHECVDKILNAELETVKKKSFEIQEGLQARIKILEKDVQRCQKQSVDFELQLQHEKEKHKWDSTSKNKNTNPLDYSWISKLEKLENENVSLDFQVQSLIKERDNVKLEYQKLFDSIKKTRSQTQKEMDELIVHVSEKTYAYGAIRAENQNLLSTISELKTRLEKVEKEVSTGVNAISRVRRPLSRDSHVAHSVLDNSKKATKNVAVYVRKNKQTDNTSANVISNKENVIDVDVANASKAKTLLCVSCMQNMLIPCHDKYLAKLKLNVRSNVRRTFFTNSRTSKSLETTFVAPKTRFSEKETQSKTLDTTSVVSKSKIDVESASKAKDKVSSASRIKKRNLRDKPLNTFIKNKIRTSRIWQKWFESQPNVIWTPVSIKPNVHNNRSSEKPSVSVVQIVLWVVDSGCSKHMTGDRSLLRNFIEKFMGTVRFGNDNFAAITGYGDYIHGNITICHVYYVEGLGHNLFSIGQFCDGDLEVAFRSNTCYVQNLEGDDLLTGGRESNLYTISISDMAASSPVCLMSKATSTKSWLWHRRLSHLNFGTINDLTRLDLVDGLPKFKYGKDHLCSACERGKSKKASHPPKLVPSDHSKLELLHMDLCSPMRVASINGKKYILVIVDDFSRYTWVYFLRSKDETPEIIKKFIAQAQLNYKAKVCKIRTDNGTEFKNTSLKAHYEKLGIMQQFSIARTPQQNGVVERRNRTLVEAARTMLIFSRLPEFLWAEAVATACFTQNRSIIHTRYNKTPYELLRGRKPNIAYFHVFGSLCYPTNDRDDLGKMKPKADIRVFIGYSDKSTSF</sequence>
<dbReference type="Gene3D" id="3.30.420.10">
    <property type="entry name" value="Ribonuclease H-like superfamily/Ribonuclease H"/>
    <property type="match status" value="2"/>
</dbReference>
<keyword evidence="3" id="KW-0540">Nuclease</keyword>
<reference evidence="12" key="1">
    <citation type="journal article" date="2022" name="Int. J. Mol. Sci.">
        <title>Draft Genome of Tanacetum Coccineum: Genomic Comparison of Closely Related Tanacetum-Family Plants.</title>
        <authorList>
            <person name="Yamashiro T."/>
            <person name="Shiraishi A."/>
            <person name="Nakayama K."/>
            <person name="Satake H."/>
        </authorList>
    </citation>
    <scope>NUCLEOTIDE SEQUENCE</scope>
</reference>
<dbReference type="PANTHER" id="PTHR37984:SF5">
    <property type="entry name" value="PROTEIN NYNRIN-LIKE"/>
    <property type="match status" value="1"/>
</dbReference>
<evidence type="ECO:0000256" key="9">
    <source>
        <dbReference type="SAM" id="MobiDB-lite"/>
    </source>
</evidence>
<proteinExistence type="predicted"/>
<dbReference type="Gene3D" id="3.30.70.270">
    <property type="match status" value="2"/>
</dbReference>
<dbReference type="EMBL" id="BQNB010020409">
    <property type="protein sequence ID" value="GJT95653.1"/>
    <property type="molecule type" value="Genomic_DNA"/>
</dbReference>
<evidence type="ECO:0000256" key="1">
    <source>
        <dbReference type="ARBA" id="ARBA00022679"/>
    </source>
</evidence>
<feature type="domain" description="Reverse transcriptase" evidence="10">
    <location>
        <begin position="383"/>
        <end position="562"/>
    </location>
</feature>
<evidence type="ECO:0000256" key="4">
    <source>
        <dbReference type="ARBA" id="ARBA00022750"/>
    </source>
</evidence>
<dbReference type="CDD" id="cd09274">
    <property type="entry name" value="RNase_HI_RT_Ty3"/>
    <property type="match status" value="1"/>
</dbReference>
<keyword evidence="4" id="KW-0645">Protease</keyword>
<dbReference type="InterPro" id="IPR036397">
    <property type="entry name" value="RNaseH_sf"/>
</dbReference>
<dbReference type="Gene3D" id="3.10.10.10">
    <property type="entry name" value="HIV Type 1 Reverse Transcriptase, subunit A, domain 1"/>
    <property type="match status" value="1"/>
</dbReference>
<dbReference type="Pfam" id="PF00665">
    <property type="entry name" value="rve"/>
    <property type="match status" value="1"/>
</dbReference>
<comment type="caution">
    <text evidence="12">The sequence shown here is derived from an EMBL/GenBank/DDBJ whole genome shotgun (WGS) entry which is preliminary data.</text>
</comment>
<dbReference type="InterPro" id="IPR043128">
    <property type="entry name" value="Rev_trsase/Diguanyl_cyclase"/>
</dbReference>
<dbReference type="Gene3D" id="3.10.20.370">
    <property type="match status" value="1"/>
</dbReference>
<gene>
    <name evidence="12" type="ORF">Tco_1091171</name>
</gene>
<evidence type="ECO:0000259" key="11">
    <source>
        <dbReference type="PROSITE" id="PS50994"/>
    </source>
</evidence>
<evidence type="ECO:0000256" key="8">
    <source>
        <dbReference type="SAM" id="Coils"/>
    </source>
</evidence>
<dbReference type="CDD" id="cd01647">
    <property type="entry name" value="RT_LTR"/>
    <property type="match status" value="1"/>
</dbReference>
<dbReference type="Pfam" id="PF00078">
    <property type="entry name" value="RVT_1"/>
    <property type="match status" value="1"/>
</dbReference>
<dbReference type="GO" id="GO:0003964">
    <property type="term" value="F:RNA-directed DNA polymerase activity"/>
    <property type="evidence" value="ECO:0007669"/>
    <property type="project" value="UniProtKB-KW"/>
</dbReference>
<evidence type="ECO:0000313" key="13">
    <source>
        <dbReference type="Proteomes" id="UP001151760"/>
    </source>
</evidence>
<dbReference type="SUPFAM" id="SSF53098">
    <property type="entry name" value="Ribonuclease H-like"/>
    <property type="match status" value="2"/>
</dbReference>
<evidence type="ECO:0000256" key="3">
    <source>
        <dbReference type="ARBA" id="ARBA00022722"/>
    </source>
</evidence>
<keyword evidence="8" id="KW-0175">Coiled coil</keyword>
<dbReference type="Pfam" id="PF22936">
    <property type="entry name" value="Pol_BBD"/>
    <property type="match status" value="1"/>
</dbReference>
<evidence type="ECO:0000259" key="10">
    <source>
        <dbReference type="PROSITE" id="PS50878"/>
    </source>
</evidence>
<evidence type="ECO:0000256" key="6">
    <source>
        <dbReference type="ARBA" id="ARBA00022801"/>
    </source>
</evidence>
<feature type="coiled-coil region" evidence="8">
    <location>
        <begin position="1303"/>
        <end position="1337"/>
    </location>
</feature>
<dbReference type="InterPro" id="IPR025724">
    <property type="entry name" value="GAG-pre-integrase_dom"/>
</dbReference>
<dbReference type="InterPro" id="IPR050951">
    <property type="entry name" value="Retrovirus_Pol_polyprotein"/>
</dbReference>